<dbReference type="InterPro" id="IPR004843">
    <property type="entry name" value="Calcineurin-like_PHP"/>
</dbReference>
<organism evidence="6 7">
    <name type="scientific">Dactylosporangium vinaceum</name>
    <dbReference type="NCBI Taxonomy" id="53362"/>
    <lineage>
        <taxon>Bacteria</taxon>
        <taxon>Bacillati</taxon>
        <taxon>Actinomycetota</taxon>
        <taxon>Actinomycetes</taxon>
        <taxon>Micromonosporales</taxon>
        <taxon>Micromonosporaceae</taxon>
        <taxon>Dactylosporangium</taxon>
    </lineage>
</organism>
<dbReference type="PANTHER" id="PTHR42988:SF2">
    <property type="entry name" value="CYCLIC NUCLEOTIDE PHOSPHODIESTERASE CBUA0032-RELATED"/>
    <property type="match status" value="1"/>
</dbReference>
<dbReference type="Pfam" id="PF00149">
    <property type="entry name" value="Metallophos"/>
    <property type="match status" value="1"/>
</dbReference>
<proteinExistence type="inferred from homology"/>
<evidence type="ECO:0000256" key="4">
    <source>
        <dbReference type="ARBA" id="ARBA00025742"/>
    </source>
</evidence>
<sequence>MLIAHLSDLHIGATPATVTRLEQVIAYLQRLRQAPDAILVTGDLADHGAEGEYLIVAGLRRLGAPLLVLPGNHDDRATMRRVLLGAEPSPEPLNQVVHVGDAVFALCDSSVPGHAEGLLSDATIGWLESVLDEAGERPSFVCCHHPPVPVGKPAADAVKQVGAWRLAALLESRPSVVALCCGHIHSAAVGAFAGKPVLAAPGVESTMLLPWEPPDRPDPGPALAFHLFEDGRLTTHYRAAVSAG</sequence>
<dbReference type="EMBL" id="JBHMCA010000025">
    <property type="protein sequence ID" value="MFB9444294.1"/>
    <property type="molecule type" value="Genomic_DNA"/>
</dbReference>
<evidence type="ECO:0000256" key="3">
    <source>
        <dbReference type="ARBA" id="ARBA00023004"/>
    </source>
</evidence>
<dbReference type="InterPro" id="IPR029052">
    <property type="entry name" value="Metallo-depent_PP-like"/>
</dbReference>
<evidence type="ECO:0000313" key="6">
    <source>
        <dbReference type="EMBL" id="MFB9444294.1"/>
    </source>
</evidence>
<evidence type="ECO:0000256" key="1">
    <source>
        <dbReference type="ARBA" id="ARBA00022723"/>
    </source>
</evidence>
<dbReference type="CDD" id="cd07402">
    <property type="entry name" value="MPP_GpdQ"/>
    <property type="match status" value="1"/>
</dbReference>
<keyword evidence="3" id="KW-0408">Iron</keyword>
<dbReference type="PANTHER" id="PTHR42988">
    <property type="entry name" value="PHOSPHOHYDROLASE"/>
    <property type="match status" value="1"/>
</dbReference>
<dbReference type="RefSeq" id="WP_223105064.1">
    <property type="nucleotide sequence ID" value="NZ_CP061913.1"/>
</dbReference>
<dbReference type="Proteomes" id="UP001589608">
    <property type="component" value="Unassembled WGS sequence"/>
</dbReference>
<evidence type="ECO:0000313" key="7">
    <source>
        <dbReference type="Proteomes" id="UP001589608"/>
    </source>
</evidence>
<keyword evidence="1" id="KW-0479">Metal-binding</keyword>
<keyword evidence="2" id="KW-0378">Hydrolase</keyword>
<evidence type="ECO:0000259" key="5">
    <source>
        <dbReference type="Pfam" id="PF00149"/>
    </source>
</evidence>
<keyword evidence="7" id="KW-1185">Reference proteome</keyword>
<comment type="similarity">
    <text evidence="4">Belongs to the cyclic nucleotide phosphodiesterase class-III family.</text>
</comment>
<dbReference type="InterPro" id="IPR050884">
    <property type="entry name" value="CNP_phosphodiesterase-III"/>
</dbReference>
<dbReference type="InterPro" id="IPR026575">
    <property type="entry name" value="GpdQ/CpdA-like"/>
</dbReference>
<gene>
    <name evidence="6" type="ORF">ACFFTR_14545</name>
</gene>
<feature type="domain" description="Calcineurin-like phosphoesterase" evidence="5">
    <location>
        <begin position="1"/>
        <end position="186"/>
    </location>
</feature>
<name>A0ABV5M612_9ACTN</name>
<dbReference type="Gene3D" id="3.60.21.10">
    <property type="match status" value="1"/>
</dbReference>
<comment type="caution">
    <text evidence="6">The sequence shown here is derived from an EMBL/GenBank/DDBJ whole genome shotgun (WGS) entry which is preliminary data.</text>
</comment>
<protein>
    <submittedName>
        <fullName evidence="6">Phosphodiesterase</fullName>
    </submittedName>
</protein>
<evidence type="ECO:0000256" key="2">
    <source>
        <dbReference type="ARBA" id="ARBA00022801"/>
    </source>
</evidence>
<accession>A0ABV5M612</accession>
<reference evidence="6 7" key="1">
    <citation type="submission" date="2024-09" db="EMBL/GenBank/DDBJ databases">
        <authorList>
            <person name="Sun Q."/>
            <person name="Mori K."/>
        </authorList>
    </citation>
    <scope>NUCLEOTIDE SEQUENCE [LARGE SCALE GENOMIC DNA]</scope>
    <source>
        <strain evidence="6 7">JCM 3307</strain>
    </source>
</reference>
<dbReference type="SUPFAM" id="SSF56300">
    <property type="entry name" value="Metallo-dependent phosphatases"/>
    <property type="match status" value="1"/>
</dbReference>